<organism evidence="2 3">
    <name type="scientific">Lentinula raphanica</name>
    <dbReference type="NCBI Taxonomy" id="153919"/>
    <lineage>
        <taxon>Eukaryota</taxon>
        <taxon>Fungi</taxon>
        <taxon>Dikarya</taxon>
        <taxon>Basidiomycota</taxon>
        <taxon>Agaricomycotina</taxon>
        <taxon>Agaricomycetes</taxon>
        <taxon>Agaricomycetidae</taxon>
        <taxon>Agaricales</taxon>
        <taxon>Marasmiineae</taxon>
        <taxon>Omphalotaceae</taxon>
        <taxon>Lentinula</taxon>
    </lineage>
</organism>
<accession>A0AA38ULN7</accession>
<feature type="region of interest" description="Disordered" evidence="1">
    <location>
        <begin position="162"/>
        <end position="182"/>
    </location>
</feature>
<evidence type="ECO:0000313" key="2">
    <source>
        <dbReference type="EMBL" id="KAJ3845266.1"/>
    </source>
</evidence>
<keyword evidence="3" id="KW-1185">Reference proteome</keyword>
<sequence length="182" mass="20376">MKVFAAVKKIVNNSSMTPTSSSNSIYPIVVLQYERADCSFGQEENLHWALIVITSVNESNLAGQDDEEILGPCWQVFDRHYSDGRGVVWELFDGKIVHPEEPGTRCIGGVKIGEIEERELVKLRKILDSHQPIPTFDGWNCRDWVVEVILNLHQTGPKSNSDFIHTISPSHPDPNVNDGPAL</sequence>
<proteinExistence type="predicted"/>
<protein>
    <submittedName>
        <fullName evidence="2">Uncharacterized protein</fullName>
    </submittedName>
</protein>
<name>A0AA38ULN7_9AGAR</name>
<evidence type="ECO:0000313" key="3">
    <source>
        <dbReference type="Proteomes" id="UP001163846"/>
    </source>
</evidence>
<comment type="caution">
    <text evidence="2">The sequence shown here is derived from an EMBL/GenBank/DDBJ whole genome shotgun (WGS) entry which is preliminary data.</text>
</comment>
<dbReference type="EMBL" id="MU805939">
    <property type="protein sequence ID" value="KAJ3845266.1"/>
    <property type="molecule type" value="Genomic_DNA"/>
</dbReference>
<gene>
    <name evidence="2" type="ORF">F5878DRAFT_320406</name>
</gene>
<evidence type="ECO:0000256" key="1">
    <source>
        <dbReference type="SAM" id="MobiDB-lite"/>
    </source>
</evidence>
<dbReference type="AlphaFoldDB" id="A0AA38ULN7"/>
<dbReference type="Proteomes" id="UP001163846">
    <property type="component" value="Unassembled WGS sequence"/>
</dbReference>
<reference evidence="2" key="1">
    <citation type="submission" date="2022-08" db="EMBL/GenBank/DDBJ databases">
        <authorList>
            <consortium name="DOE Joint Genome Institute"/>
            <person name="Min B."/>
            <person name="Riley R."/>
            <person name="Sierra-Patev S."/>
            <person name="Naranjo-Ortiz M."/>
            <person name="Looney B."/>
            <person name="Konkel Z."/>
            <person name="Slot J.C."/>
            <person name="Sakamoto Y."/>
            <person name="Steenwyk J.L."/>
            <person name="Rokas A."/>
            <person name="Carro J."/>
            <person name="Camarero S."/>
            <person name="Ferreira P."/>
            <person name="Molpeceres G."/>
            <person name="Ruiz-Duenas F.J."/>
            <person name="Serrano A."/>
            <person name="Henrissat B."/>
            <person name="Drula E."/>
            <person name="Hughes K.W."/>
            <person name="Mata J.L."/>
            <person name="Ishikawa N.K."/>
            <person name="Vargas-Isla R."/>
            <person name="Ushijima S."/>
            <person name="Smith C.A."/>
            <person name="Ahrendt S."/>
            <person name="Andreopoulos W."/>
            <person name="He G."/>
            <person name="Labutti K."/>
            <person name="Lipzen A."/>
            <person name="Ng V."/>
            <person name="Sandor L."/>
            <person name="Barry K."/>
            <person name="Martinez A.T."/>
            <person name="Xiao Y."/>
            <person name="Gibbons J.G."/>
            <person name="Terashima K."/>
            <person name="Hibbett D.S."/>
            <person name="Grigoriev I.V."/>
        </authorList>
    </citation>
    <scope>NUCLEOTIDE SEQUENCE</scope>
    <source>
        <strain evidence="2">TFB9207</strain>
    </source>
</reference>